<dbReference type="PANTHER" id="PTHR38469">
    <property type="entry name" value="PERIPLASMIC PEPTIDASE SUBFAMILY S1B"/>
    <property type="match status" value="1"/>
</dbReference>
<reference evidence="9" key="1">
    <citation type="submission" date="2020-10" db="EMBL/GenBank/DDBJ databases">
        <authorList>
            <person name="Gilroy R."/>
        </authorList>
    </citation>
    <scope>NUCLEOTIDE SEQUENCE</scope>
    <source>
        <strain evidence="9">B1-15692</strain>
    </source>
</reference>
<evidence type="ECO:0000256" key="6">
    <source>
        <dbReference type="ARBA" id="ARBA00022825"/>
    </source>
</evidence>
<evidence type="ECO:0000256" key="1">
    <source>
        <dbReference type="ARBA" id="ARBA00010491"/>
    </source>
</evidence>
<keyword evidence="6 7" id="KW-0720">Serine protease</keyword>
<dbReference type="PANTHER" id="PTHR38469:SF1">
    <property type="entry name" value="PERIPLASMIC PEPTIDASE SUBFAMILY S1B"/>
    <property type="match status" value="1"/>
</dbReference>
<dbReference type="InterPro" id="IPR019500">
    <property type="entry name" value="Pep_S46"/>
</dbReference>
<dbReference type="Gene3D" id="2.40.10.10">
    <property type="entry name" value="Trypsin-like serine proteases"/>
    <property type="match status" value="1"/>
</dbReference>
<comment type="function">
    <text evidence="7">Catalyzes the removal of dipeptides from the N-terminus of oligopeptides.</text>
</comment>
<sequence length="989" mass="113053">MNETVIYTCITGDYDVLTDPVAVDPEFDYVCFVKNSGKSPVKTGVWKIRQLDFNAKDPAVLSRYPKINPHITLPEYRYSVWIDGNITIEDEYFYRVIKEKIKTGTIYSGMKHWARDCAYEEIEECLNARLDSRTRLIKTLVFLKRHNFPKHYGMYENNVIFRCHQNERIIRFDNLWWEVYTGYTHRDQILHPYCLKECGLPFDYLLTPPFCARNHWSLKYADHTAGRKFYWHRNILNKKLNSLIKNSSENNFMYVCTLYRIFNKKNTMKKFLCAVAALCVFSPAGLKADEGMWMLPLLEKMNIKVMQEEGCRLDADQIYSINHSSLKDAIVQFGGGCTGEIISDEGLLVTNHHCGYASIQQLSSVEHDYLTDGYWAMNRSEELPCEGLTVTFLENMTDVTAIVSKAEKAARKQYRDSLNIEDLVKKAVLDKEQELRKQAEGDYPHCRVVFESFYNENVRYMIVYKTFRDIRFVGAPPSSIGKFGADTDNWMWPRHTGDFSMFRVYAGKDNNPADYSPDNVPYTPKQHLAISLKGVQEGDYTMIMGYPGRTNRFFTSPELKNLLDKQDIAIAARTIRQDIMMEDMLADPKVKIQYANKYAGSSNGWKKWIGMKQAFAKLDIIGRAEQEEADFTQWANENGKRQKKYGNALETIREGINAGYNANRIYTTTLESVYRIELPGFAVSFNNSVKTALNATENTDTLAAFQDAMAAIAPLYKDYSVSTDIKEAKAMLEFYRNNVEAAYYLKGIGPDFGTMDIGSYVNSLFENSIFTSEEKLAEAIKTMEPSKILKDPALMLAKSYSDVIMSVLPEISYSDSLLAAGRKAYTAGQLEWKKGEPSYPDANFTMRLTYGHVKGYSPKDAVIYKHYTTLDGVMEKEDPDNWEFVVPEKLKELWKNRDFGQYGSSDGKMPVAFLSNNDITGGNSGSPVLNADGQLIGLAFDGNWESMSSDIMFEPDLQRCINVDIRYVLFIVDKFGGAGYLLDEMTILN</sequence>
<dbReference type="Pfam" id="PF10459">
    <property type="entry name" value="Peptidase_S46"/>
    <property type="match status" value="1"/>
</dbReference>
<accession>A0A9D9NBX4</accession>
<comment type="caution">
    <text evidence="9">The sequence shown here is derived from an EMBL/GenBank/DDBJ whole genome shotgun (WGS) entry which is preliminary data.</text>
</comment>
<proteinExistence type="inferred from homology"/>
<dbReference type="GO" id="GO:0070009">
    <property type="term" value="F:serine-type aminopeptidase activity"/>
    <property type="evidence" value="ECO:0007669"/>
    <property type="project" value="UniProtKB-UniRule"/>
</dbReference>
<evidence type="ECO:0000256" key="2">
    <source>
        <dbReference type="ARBA" id="ARBA00022438"/>
    </source>
</evidence>
<protein>
    <recommendedName>
        <fullName evidence="7">Dipeptidyl-peptidase</fullName>
        <ecNumber evidence="7">3.4.14.-</ecNumber>
    </recommendedName>
</protein>
<evidence type="ECO:0000256" key="7">
    <source>
        <dbReference type="RuleBase" id="RU366067"/>
    </source>
</evidence>
<evidence type="ECO:0000259" key="8">
    <source>
        <dbReference type="Pfam" id="PF04765"/>
    </source>
</evidence>
<organism evidence="9 10">
    <name type="scientific">Candidatus Cryptobacteroides faecipullorum</name>
    <dbReference type="NCBI Taxonomy" id="2840764"/>
    <lineage>
        <taxon>Bacteria</taxon>
        <taxon>Pseudomonadati</taxon>
        <taxon>Bacteroidota</taxon>
        <taxon>Bacteroidia</taxon>
        <taxon>Bacteroidales</taxon>
        <taxon>Candidatus Cryptobacteroides</taxon>
    </lineage>
</organism>
<evidence type="ECO:0000313" key="10">
    <source>
        <dbReference type="Proteomes" id="UP000823660"/>
    </source>
</evidence>
<comment type="similarity">
    <text evidence="1 7">Belongs to the peptidase S46 family.</text>
</comment>
<dbReference type="GO" id="GO:0008239">
    <property type="term" value="F:dipeptidyl-peptidase activity"/>
    <property type="evidence" value="ECO:0007669"/>
    <property type="project" value="UniProtKB-UniRule"/>
</dbReference>
<dbReference type="SUPFAM" id="SSF50494">
    <property type="entry name" value="Trypsin-like serine proteases"/>
    <property type="match status" value="1"/>
</dbReference>
<dbReference type="InterPro" id="IPR048354">
    <property type="entry name" value="TOD1_MUCI70_glycTrfase_dom"/>
</dbReference>
<dbReference type="Pfam" id="PF04765">
    <property type="entry name" value="TOD1_MUCI70"/>
    <property type="match status" value="1"/>
</dbReference>
<dbReference type="GO" id="GO:0043171">
    <property type="term" value="P:peptide catabolic process"/>
    <property type="evidence" value="ECO:0007669"/>
    <property type="project" value="UniProtKB-UniRule"/>
</dbReference>
<dbReference type="InterPro" id="IPR009003">
    <property type="entry name" value="Peptidase_S1_PA"/>
</dbReference>
<keyword evidence="3 7" id="KW-0645">Protease</keyword>
<evidence type="ECO:0000256" key="3">
    <source>
        <dbReference type="ARBA" id="ARBA00022670"/>
    </source>
</evidence>
<keyword evidence="5 7" id="KW-0378">Hydrolase</keyword>
<evidence type="ECO:0000313" key="9">
    <source>
        <dbReference type="EMBL" id="MBO8467749.1"/>
    </source>
</evidence>
<reference evidence="9" key="2">
    <citation type="journal article" date="2021" name="PeerJ">
        <title>Extensive microbial diversity within the chicken gut microbiome revealed by metagenomics and culture.</title>
        <authorList>
            <person name="Gilroy R."/>
            <person name="Ravi A."/>
            <person name="Getino M."/>
            <person name="Pursley I."/>
            <person name="Horton D.L."/>
            <person name="Alikhan N.F."/>
            <person name="Baker D."/>
            <person name="Gharbi K."/>
            <person name="Hall N."/>
            <person name="Watson M."/>
            <person name="Adriaenssens E.M."/>
            <person name="Foster-Nyarko E."/>
            <person name="Jarju S."/>
            <person name="Secka A."/>
            <person name="Antonio M."/>
            <person name="Oren A."/>
            <person name="Chaudhuri R.R."/>
            <person name="La Ragione R."/>
            <person name="Hildebrand F."/>
            <person name="Pallen M.J."/>
        </authorList>
    </citation>
    <scope>NUCLEOTIDE SEQUENCE</scope>
    <source>
        <strain evidence="9">B1-15692</strain>
    </source>
</reference>
<dbReference type="FunFam" id="2.40.10.10:FF:000102">
    <property type="entry name" value="Dipeptidyl-peptidase 7"/>
    <property type="match status" value="1"/>
</dbReference>
<dbReference type="InterPro" id="IPR043504">
    <property type="entry name" value="Peptidase_S1_PA_chymotrypsin"/>
</dbReference>
<dbReference type="EC" id="3.4.14.-" evidence="7"/>
<gene>
    <name evidence="9" type="ORF">IAB99_08335</name>
</gene>
<feature type="domain" description="TOD1/MUCI70 glycosyltransferase-like" evidence="8">
    <location>
        <begin position="6"/>
        <end position="195"/>
    </location>
</feature>
<dbReference type="Proteomes" id="UP000823660">
    <property type="component" value="Unassembled WGS sequence"/>
</dbReference>
<evidence type="ECO:0000256" key="4">
    <source>
        <dbReference type="ARBA" id="ARBA00022729"/>
    </source>
</evidence>
<keyword evidence="2 7" id="KW-0031">Aminopeptidase</keyword>
<dbReference type="EMBL" id="JADIMH010000052">
    <property type="protein sequence ID" value="MBO8467749.1"/>
    <property type="molecule type" value="Genomic_DNA"/>
</dbReference>
<dbReference type="GO" id="GO:0006508">
    <property type="term" value="P:proteolysis"/>
    <property type="evidence" value="ECO:0007669"/>
    <property type="project" value="UniProtKB-KW"/>
</dbReference>
<name>A0A9D9NBX4_9BACT</name>
<evidence type="ECO:0000256" key="5">
    <source>
        <dbReference type="ARBA" id="ARBA00022801"/>
    </source>
</evidence>
<keyword evidence="4" id="KW-0732">Signal</keyword>
<dbReference type="AlphaFoldDB" id="A0A9D9NBX4"/>